<comment type="caution">
    <text evidence="2">The sequence shown here is derived from an EMBL/GenBank/DDBJ whole genome shotgun (WGS) entry which is preliminary data.</text>
</comment>
<name>X1JT53_9ZZZZ</name>
<dbReference type="SUPFAM" id="SSF55469">
    <property type="entry name" value="FMN-dependent nitroreductase-like"/>
    <property type="match status" value="1"/>
</dbReference>
<dbReference type="GO" id="GO:0016491">
    <property type="term" value="F:oxidoreductase activity"/>
    <property type="evidence" value="ECO:0007669"/>
    <property type="project" value="InterPro"/>
</dbReference>
<dbReference type="Pfam" id="PF00881">
    <property type="entry name" value="Nitroreductase"/>
    <property type="match status" value="1"/>
</dbReference>
<evidence type="ECO:0000259" key="1">
    <source>
        <dbReference type="Pfam" id="PF00881"/>
    </source>
</evidence>
<protein>
    <recommendedName>
        <fullName evidence="1">Nitroreductase domain-containing protein</fullName>
    </recommendedName>
</protein>
<feature type="non-terminal residue" evidence="2">
    <location>
        <position position="32"/>
    </location>
</feature>
<dbReference type="Gene3D" id="3.40.109.10">
    <property type="entry name" value="NADH Oxidase"/>
    <property type="match status" value="1"/>
</dbReference>
<dbReference type="InterPro" id="IPR000415">
    <property type="entry name" value="Nitroreductase-like"/>
</dbReference>
<dbReference type="AlphaFoldDB" id="X1JT53"/>
<dbReference type="InterPro" id="IPR029479">
    <property type="entry name" value="Nitroreductase"/>
</dbReference>
<accession>X1JT53</accession>
<organism evidence="2">
    <name type="scientific">marine sediment metagenome</name>
    <dbReference type="NCBI Taxonomy" id="412755"/>
    <lineage>
        <taxon>unclassified sequences</taxon>
        <taxon>metagenomes</taxon>
        <taxon>ecological metagenomes</taxon>
    </lineage>
</organism>
<reference evidence="2" key="1">
    <citation type="journal article" date="2014" name="Front. Microbiol.">
        <title>High frequency of phylogenetically diverse reductive dehalogenase-homologous genes in deep subseafloor sedimentary metagenomes.</title>
        <authorList>
            <person name="Kawai M."/>
            <person name="Futagami T."/>
            <person name="Toyoda A."/>
            <person name="Takaki Y."/>
            <person name="Nishi S."/>
            <person name="Hori S."/>
            <person name="Arai W."/>
            <person name="Tsubouchi T."/>
            <person name="Morono Y."/>
            <person name="Uchiyama I."/>
            <person name="Ito T."/>
            <person name="Fujiyama A."/>
            <person name="Inagaki F."/>
            <person name="Takami H."/>
        </authorList>
    </citation>
    <scope>NUCLEOTIDE SEQUENCE</scope>
    <source>
        <strain evidence="2">Expedition CK06-06</strain>
    </source>
</reference>
<feature type="domain" description="Nitroreductase" evidence="1">
    <location>
        <begin position="1"/>
        <end position="32"/>
    </location>
</feature>
<feature type="non-terminal residue" evidence="2">
    <location>
        <position position="1"/>
    </location>
</feature>
<evidence type="ECO:0000313" key="2">
    <source>
        <dbReference type="EMBL" id="GAH97262.1"/>
    </source>
</evidence>
<gene>
    <name evidence="2" type="ORF">S03H2_73118</name>
</gene>
<dbReference type="EMBL" id="BARU01049912">
    <property type="protein sequence ID" value="GAH97262.1"/>
    <property type="molecule type" value="Genomic_DNA"/>
</dbReference>
<proteinExistence type="predicted"/>
<sequence length="32" mass="3834">DEQITDEEINQILESGRWAPSANNYQPWRFLI</sequence>